<comment type="caution">
    <text evidence="1">The sequence shown here is derived from an EMBL/GenBank/DDBJ whole genome shotgun (WGS) entry which is preliminary data.</text>
</comment>
<dbReference type="EMBL" id="JALBCA010000066">
    <property type="protein sequence ID" value="KAI2384888.1"/>
    <property type="molecule type" value="Genomic_DNA"/>
</dbReference>
<evidence type="ECO:0000313" key="1">
    <source>
        <dbReference type="EMBL" id="KAI2384888.1"/>
    </source>
</evidence>
<gene>
    <name evidence="1" type="ORF">LOY88_004412</name>
</gene>
<sequence>MASVSFTLAPEAILQFHDILVCLAKFNDAVSIEAEHDFLRFSTLNATKSGYASFRFDATSFFNEYSFDGSRRGSAMTSNARSGARKLSCQIYIKALLSVFKGRSLDFKDKDTAVERCEVQIFDEPDETECRAVIRMICKHGVVKTSKLTYESVEVKHAVFDKSKTKNKWAINSKFLREIVEYFEILKKPVHTSVSINIRDFEECAVEERLHVATSVKDFKAIIIHADTLKTLITARYTKPCRPLQLSYQSGGVTCEFTLMTRGEAGDADAASNADTRELSAMPYSKPPQTASVNDETNVTAAEIDAPENEVVPRPFHGAAIQDTPQELPPIGASFDRDSLFVPLDDDRQWDEPQYEEEQEDILGWDANLDQGSMQARLVETRQDHPARTIKGEKRDGEFEPPAIPPTQRISQIRGLFD</sequence>
<protein>
    <submittedName>
        <fullName evidence="1">Uncharacterized protein</fullName>
    </submittedName>
</protein>
<proteinExistence type="predicted"/>
<organism evidence="1">
    <name type="scientific">Ophidiomyces ophidiicola</name>
    <dbReference type="NCBI Taxonomy" id="1387563"/>
    <lineage>
        <taxon>Eukaryota</taxon>
        <taxon>Fungi</taxon>
        <taxon>Dikarya</taxon>
        <taxon>Ascomycota</taxon>
        <taxon>Pezizomycotina</taxon>
        <taxon>Eurotiomycetes</taxon>
        <taxon>Eurotiomycetidae</taxon>
        <taxon>Onygenales</taxon>
        <taxon>Onygenaceae</taxon>
        <taxon>Ophidiomyces</taxon>
    </lineage>
</organism>
<reference evidence="1" key="1">
    <citation type="journal article" date="2022" name="bioRxiv">
        <title>Population genetic analysis of Ophidiomyces ophidiicola, the causative agent of snake fungal disease, indicates recent introductions to the USA.</title>
        <authorList>
            <person name="Ladner J.T."/>
            <person name="Palmer J.M."/>
            <person name="Ettinger C.L."/>
            <person name="Stajich J.E."/>
            <person name="Farrell T.M."/>
            <person name="Glorioso B.M."/>
            <person name="Lawson B."/>
            <person name="Price S.J."/>
            <person name="Stengle A.G."/>
            <person name="Grear D.A."/>
            <person name="Lorch J.M."/>
        </authorList>
    </citation>
    <scope>NUCLEOTIDE SEQUENCE</scope>
    <source>
        <strain evidence="1">NWHC 24266-5</strain>
    </source>
</reference>
<accession>A0ACB8UTU9</accession>
<name>A0ACB8UTU9_9EURO</name>